<evidence type="ECO:0000256" key="2">
    <source>
        <dbReference type="PROSITE-ProRule" id="PRU00708"/>
    </source>
</evidence>
<accession>A0AAQ3K800</accession>
<evidence type="ECO:0000259" key="3">
    <source>
        <dbReference type="Pfam" id="PF14432"/>
    </source>
</evidence>
<dbReference type="Proteomes" id="UP001327560">
    <property type="component" value="Chromosome 4"/>
</dbReference>
<evidence type="ECO:0000313" key="5">
    <source>
        <dbReference type="Proteomes" id="UP001327560"/>
    </source>
</evidence>
<dbReference type="AlphaFoldDB" id="A0AAQ3K800"/>
<name>A0AAQ3K800_9LILI</name>
<dbReference type="NCBIfam" id="TIGR00756">
    <property type="entry name" value="PPR"/>
    <property type="match status" value="2"/>
</dbReference>
<dbReference type="FunFam" id="1.25.40.10:FF:000227">
    <property type="entry name" value="Pentatricopeptide repeat-containing protein At3g13880"/>
    <property type="match status" value="1"/>
</dbReference>
<dbReference type="FunFam" id="1.25.40.10:FF:000090">
    <property type="entry name" value="Pentatricopeptide repeat-containing protein, chloroplastic"/>
    <property type="match status" value="1"/>
</dbReference>
<protein>
    <submittedName>
        <fullName evidence="4">Pentatricopeptide repeat-containing protein</fullName>
    </submittedName>
</protein>
<dbReference type="Pfam" id="PF01535">
    <property type="entry name" value="PPR"/>
    <property type="match status" value="8"/>
</dbReference>
<evidence type="ECO:0000313" key="4">
    <source>
        <dbReference type="EMBL" id="WOL03595.1"/>
    </source>
</evidence>
<sequence>MRSRSPDRALRHCGPSTLAQSLHCRQPNSSPPRRRRSLSLQPSAYRDLLLLATKTQSLVIAKLVHSHMIRASYRPGIFMHNVLLNAYCRCGDLSDAHQLFDRTRVRDAATWNILAAGYARVGYGGRALCVFNEARNAAIALDRFSYAGALSACADCGDVKTGRIVHGMVIVNGLARRAFITNSLMDMYSKCGMTDEVRLVFDRAEELDEVSWNSLLSAYVSIGWPEVAVHVLVWMHRLGVKLNSFALGSILKACSEMTDSEDVRRMMHGCVTKLGLDLDLFVGSAMLDMYAKNGGLEEAIMIFECIPKPSLVVFNAMIAGFSRLGTESCSQDRVKALRLFQEMLRRQMKPSKFTFKSVLEACISLGALRCGRQIHAHIVMNSLQDDEFIGSALITLYSTSNLAVEALRCFQMSPKQETFTWTSMISAYTWDEQYEAALSLFKELLGLERKPEQFILSSVMTVCSHLGLLRIGEQLHGYAMKLGFANFTVCGNSLIDMYTKIGDLSASIKTYQDIGSLDDFSWSVMISSYALHGSARDGLMLFEKMKDCRVVPNHFTFLAVLTACSHGGFLDEGFRYYESMSAEYGLAPNSKHCACIIDLLGRAGRIADAWDFLLLRSGFSKDPILWHALLRACVIYGDIESAIHIGERLLIMEPLSATSYMQLYNMYMDVGKISLAMRTRGLMWERGVNKETGLCWIEIGASFDSFVTNSGHHPHMDAIYEKLQDILLHIKMKKGNFGLKILELEYQSKKWRESLMNSHIELLAVALGMTKLPESVPIRVMKNQRVCRECHFMLKLFSEIEKREIIVRDPVQFHHFSWGSCTCSDYW</sequence>
<dbReference type="PROSITE" id="PS51375">
    <property type="entry name" value="PPR"/>
    <property type="match status" value="4"/>
</dbReference>
<dbReference type="Gene3D" id="1.25.40.10">
    <property type="entry name" value="Tetratricopeptide repeat domain"/>
    <property type="match status" value="5"/>
</dbReference>
<reference evidence="4 5" key="1">
    <citation type="submission" date="2023-10" db="EMBL/GenBank/DDBJ databases">
        <title>Chromosome-scale genome assembly provides insights into flower coloration mechanisms of Canna indica.</title>
        <authorList>
            <person name="Li C."/>
        </authorList>
    </citation>
    <scope>NUCLEOTIDE SEQUENCE [LARGE SCALE GENOMIC DNA]</scope>
    <source>
        <tissue evidence="4">Flower</tissue>
    </source>
</reference>
<gene>
    <name evidence="4" type="ORF">Cni_G12315</name>
</gene>
<dbReference type="EMBL" id="CP136893">
    <property type="protein sequence ID" value="WOL03595.1"/>
    <property type="molecule type" value="Genomic_DNA"/>
</dbReference>
<evidence type="ECO:0000256" key="1">
    <source>
        <dbReference type="ARBA" id="ARBA00022737"/>
    </source>
</evidence>
<dbReference type="GO" id="GO:0009451">
    <property type="term" value="P:RNA modification"/>
    <property type="evidence" value="ECO:0007669"/>
    <property type="project" value="InterPro"/>
</dbReference>
<feature type="repeat" description="PPR" evidence="2">
    <location>
        <begin position="518"/>
        <end position="552"/>
    </location>
</feature>
<feature type="domain" description="DYW" evidence="3">
    <location>
        <begin position="751"/>
        <end position="827"/>
    </location>
</feature>
<feature type="repeat" description="PPR" evidence="2">
    <location>
        <begin position="417"/>
        <end position="451"/>
    </location>
</feature>
<organism evidence="4 5">
    <name type="scientific">Canna indica</name>
    <name type="common">Indian-shot</name>
    <dbReference type="NCBI Taxonomy" id="4628"/>
    <lineage>
        <taxon>Eukaryota</taxon>
        <taxon>Viridiplantae</taxon>
        <taxon>Streptophyta</taxon>
        <taxon>Embryophyta</taxon>
        <taxon>Tracheophyta</taxon>
        <taxon>Spermatophyta</taxon>
        <taxon>Magnoliopsida</taxon>
        <taxon>Liliopsida</taxon>
        <taxon>Zingiberales</taxon>
        <taxon>Cannaceae</taxon>
        <taxon>Canna</taxon>
    </lineage>
</organism>
<dbReference type="InterPro" id="IPR002885">
    <property type="entry name" value="PPR_rpt"/>
</dbReference>
<feature type="repeat" description="PPR" evidence="2">
    <location>
        <begin position="208"/>
        <end position="242"/>
    </location>
</feature>
<dbReference type="GO" id="GO:0008270">
    <property type="term" value="F:zinc ion binding"/>
    <property type="evidence" value="ECO:0007669"/>
    <property type="project" value="InterPro"/>
</dbReference>
<dbReference type="InterPro" id="IPR046960">
    <property type="entry name" value="PPR_At4g14850-like_plant"/>
</dbReference>
<feature type="repeat" description="PPR" evidence="2">
    <location>
        <begin position="76"/>
        <end position="110"/>
    </location>
</feature>
<proteinExistence type="predicted"/>
<dbReference type="GO" id="GO:0003723">
    <property type="term" value="F:RNA binding"/>
    <property type="evidence" value="ECO:0007669"/>
    <property type="project" value="InterPro"/>
</dbReference>
<dbReference type="PANTHER" id="PTHR47926">
    <property type="entry name" value="PENTATRICOPEPTIDE REPEAT-CONTAINING PROTEIN"/>
    <property type="match status" value="1"/>
</dbReference>
<dbReference type="InterPro" id="IPR011990">
    <property type="entry name" value="TPR-like_helical_dom_sf"/>
</dbReference>
<dbReference type="Pfam" id="PF14432">
    <property type="entry name" value="DYW_deaminase"/>
    <property type="match status" value="1"/>
</dbReference>
<dbReference type="PANTHER" id="PTHR47926:SF399">
    <property type="entry name" value="(WILD MALAYSIAN BANANA) HYPOTHETICAL PROTEIN"/>
    <property type="match status" value="1"/>
</dbReference>
<dbReference type="SUPFAM" id="SSF48452">
    <property type="entry name" value="TPR-like"/>
    <property type="match status" value="1"/>
</dbReference>
<keyword evidence="5" id="KW-1185">Reference proteome</keyword>
<keyword evidence="1" id="KW-0677">Repeat</keyword>
<dbReference type="InterPro" id="IPR032867">
    <property type="entry name" value="DYW_dom"/>
</dbReference>